<dbReference type="EMBL" id="CP158490">
    <property type="protein sequence ID" value="XBY25434.1"/>
    <property type="molecule type" value="Genomic_DNA"/>
</dbReference>
<feature type="region of interest" description="Disordered" evidence="1">
    <location>
        <begin position="145"/>
        <end position="173"/>
    </location>
</feature>
<evidence type="ECO:0008006" key="3">
    <source>
        <dbReference type="Google" id="ProtNLM"/>
    </source>
</evidence>
<gene>
    <name evidence="2" type="ORF">ABCR88_06280</name>
</gene>
<protein>
    <recommendedName>
        <fullName evidence="3">Phage protein</fullName>
    </recommendedName>
</protein>
<dbReference type="RefSeq" id="WP_350023654.1">
    <property type="nucleotide sequence ID" value="NZ_CP158490.1"/>
</dbReference>
<evidence type="ECO:0000256" key="1">
    <source>
        <dbReference type="SAM" id="MobiDB-lite"/>
    </source>
</evidence>
<name>A0AAU7X1X8_9PSED</name>
<organism evidence="2">
    <name type="scientific">Pseudomonas sp. W17</name>
    <dbReference type="NCBI Taxonomy" id="3144407"/>
    <lineage>
        <taxon>Bacteria</taxon>
        <taxon>Pseudomonadati</taxon>
        <taxon>Pseudomonadota</taxon>
        <taxon>Gammaproteobacteria</taxon>
        <taxon>Pseudomonadales</taxon>
        <taxon>Pseudomonadaceae</taxon>
        <taxon>Pseudomonas</taxon>
    </lineage>
</organism>
<reference evidence="2" key="1">
    <citation type="submission" date="2024-06" db="EMBL/GenBank/DDBJ databases">
        <authorList>
            <person name="Wu L."/>
        </authorList>
    </citation>
    <scope>NUCLEOTIDE SEQUENCE</scope>
    <source>
        <strain evidence="2">W17</strain>
    </source>
</reference>
<sequence>MSVLTQLPEAITSTIKTAMPHLHKVEAFPETVDGSAETAIYFAITGMDPGADPGDGRSCLRATFEARVRVDPSLAQASLQAVVLAAQLMDLLRCQNWNLDSVDSAKAVWAKPAGTAVDSAPKTEWTVQWQQSIYLGQEQWPWPDQPPGTLALGFSPDTGPGHEGHYQAPEQMS</sequence>
<accession>A0AAU7X1X8</accession>
<dbReference type="AlphaFoldDB" id="A0AAU7X1X8"/>
<proteinExistence type="predicted"/>
<evidence type="ECO:0000313" key="2">
    <source>
        <dbReference type="EMBL" id="XBY25434.1"/>
    </source>
</evidence>